<dbReference type="AlphaFoldDB" id="A0A6S7G1A3"/>
<reference evidence="3" key="1">
    <citation type="submission" date="2020-04" db="EMBL/GenBank/DDBJ databases">
        <authorList>
            <person name="Alioto T."/>
            <person name="Alioto T."/>
            <person name="Gomez Garrido J."/>
        </authorList>
    </citation>
    <scope>NUCLEOTIDE SEQUENCE</scope>
    <source>
        <strain evidence="3">A484AB</strain>
    </source>
</reference>
<protein>
    <submittedName>
        <fullName evidence="3">Uncharacterized protein</fullName>
    </submittedName>
</protein>
<dbReference type="OrthoDB" id="5946828at2759"/>
<gene>
    <name evidence="3" type="ORF">PACLA_8A071958</name>
</gene>
<evidence type="ECO:0000313" key="4">
    <source>
        <dbReference type="Proteomes" id="UP001152795"/>
    </source>
</evidence>
<evidence type="ECO:0000256" key="2">
    <source>
        <dbReference type="ARBA" id="ARBA00022723"/>
    </source>
</evidence>
<name>A0A6S7G1A3_PARCT</name>
<sequence length="118" mass="13375">MSERMLGIYCEAVHRKGAALDNCWGFVDGPVRPICRPGKYQRQVYNGHKRVHALKYQSVVAANGLIVHMHGPVEGKRHDARIFVESGLQEQLQLHSYDEDNRSLCIYGDGSYPVSRHV</sequence>
<proteinExistence type="predicted"/>
<evidence type="ECO:0000313" key="3">
    <source>
        <dbReference type="EMBL" id="CAB3979801.1"/>
    </source>
</evidence>
<dbReference type="Proteomes" id="UP001152795">
    <property type="component" value="Unassembled WGS sequence"/>
</dbReference>
<evidence type="ECO:0000256" key="1">
    <source>
        <dbReference type="ARBA" id="ARBA00001968"/>
    </source>
</evidence>
<accession>A0A6S7G1A3</accession>
<keyword evidence="4" id="KW-1185">Reference proteome</keyword>
<organism evidence="3 4">
    <name type="scientific">Paramuricea clavata</name>
    <name type="common">Red gorgonian</name>
    <name type="synonym">Violescent sea-whip</name>
    <dbReference type="NCBI Taxonomy" id="317549"/>
    <lineage>
        <taxon>Eukaryota</taxon>
        <taxon>Metazoa</taxon>
        <taxon>Cnidaria</taxon>
        <taxon>Anthozoa</taxon>
        <taxon>Octocorallia</taxon>
        <taxon>Malacalcyonacea</taxon>
        <taxon>Plexauridae</taxon>
        <taxon>Paramuricea</taxon>
    </lineage>
</organism>
<keyword evidence="2" id="KW-0479">Metal-binding</keyword>
<comment type="cofactor">
    <cofactor evidence="1">
        <name>a divalent metal cation</name>
        <dbReference type="ChEBI" id="CHEBI:60240"/>
    </cofactor>
</comment>
<comment type="caution">
    <text evidence="3">The sequence shown here is derived from an EMBL/GenBank/DDBJ whole genome shotgun (WGS) entry which is preliminary data.</text>
</comment>
<dbReference type="Pfam" id="PF13359">
    <property type="entry name" value="DDE_Tnp_4"/>
    <property type="match status" value="1"/>
</dbReference>
<dbReference type="EMBL" id="CACRXK020000230">
    <property type="protein sequence ID" value="CAB3979801.1"/>
    <property type="molecule type" value="Genomic_DNA"/>
</dbReference>
<dbReference type="InterPro" id="IPR027806">
    <property type="entry name" value="HARBI1_dom"/>
</dbReference>
<dbReference type="GO" id="GO:0046872">
    <property type="term" value="F:metal ion binding"/>
    <property type="evidence" value="ECO:0007669"/>
    <property type="project" value="UniProtKB-KW"/>
</dbReference>